<feature type="transmembrane region" description="Helical" evidence="4">
    <location>
        <begin position="394"/>
        <end position="414"/>
    </location>
</feature>
<dbReference type="PANTHER" id="PTHR24421:SF63">
    <property type="entry name" value="SENSOR HISTIDINE KINASE DESK"/>
    <property type="match status" value="1"/>
</dbReference>
<sequence>MSQQRLSYDGSAPGPGLARLIVVVVLAAFAGVYVLAAPFRTGETVRTVGTVALTVLVFASLLAWVLPRAARFRGVALATVQVLLAGLDVLAFGTSVGILAFAAGTLLLTSYALPALAVLAGAAVIAVLRAPGAAAAADAAITPVLGALVVYGLVRLADRVADLAAARPALTMAAVSRERLRIADELNTGIGRGLDAITAGSRRALDHPEEIDEVLRVARGSLADARAAAAGFRAMSLAPEAAAARALLAAAGIEAEVRTGHEEPLGSAGALLATVLREAVTEVVRQGTATRCVIETSERDGRVRLRVSNNGPPTAARGEEGLADAAARVEAAGGTLTTGLGADGRFAVEATIAATPRPVSLPDPTAYGLSVTLLAVVVAGFCVKALLQLSWGANLAVAVVGMALIAALQLRWAVDDRPRHRYALIAAQTLLSLAPVLWIGATWIGAVGFLAGTFLVALPIRIGAPLVAAAMAGTGAMSAALSLGPARIVNYTVSTLVTGLVVYGLVRLARLVRDLRAAGEELARAATVQERLRAARDLHDLLGHSLAAMLLKCELARRLGKVDPARARAELTEVVAMAEQARADLRAASGAGEPEMSLETEIESARSVLTAAGVETRVERGHGPLPGPAATVLSTVLREAVTNVLRHSSARHCVITTTSEAGLVTLTVENDGLDPRARRTPPGSGIGNLTTRLAAIDGTLTARPDGTGGFRLQAHVRPDAED</sequence>
<keyword evidence="4" id="KW-1133">Transmembrane helix</keyword>
<evidence type="ECO:0000256" key="1">
    <source>
        <dbReference type="ARBA" id="ARBA00022679"/>
    </source>
</evidence>
<dbReference type="Gene3D" id="1.20.5.1930">
    <property type="match status" value="1"/>
</dbReference>
<feature type="transmembrane region" description="Helical" evidence="4">
    <location>
        <begin position="20"/>
        <end position="39"/>
    </location>
</feature>
<feature type="transmembrane region" description="Helical" evidence="4">
    <location>
        <begin position="45"/>
        <end position="66"/>
    </location>
</feature>
<evidence type="ECO:0000313" key="7">
    <source>
        <dbReference type="Proteomes" id="UP001501442"/>
    </source>
</evidence>
<dbReference type="InterPro" id="IPR036890">
    <property type="entry name" value="HATPase_C_sf"/>
</dbReference>
<dbReference type="GO" id="GO:0016301">
    <property type="term" value="F:kinase activity"/>
    <property type="evidence" value="ECO:0007669"/>
    <property type="project" value="UniProtKB-KW"/>
</dbReference>
<gene>
    <name evidence="6" type="ORF">GCM10023196_001310</name>
</gene>
<reference evidence="7" key="1">
    <citation type="journal article" date="2019" name="Int. J. Syst. Evol. Microbiol.">
        <title>The Global Catalogue of Microorganisms (GCM) 10K type strain sequencing project: providing services to taxonomists for standard genome sequencing and annotation.</title>
        <authorList>
            <consortium name="The Broad Institute Genomics Platform"/>
            <consortium name="The Broad Institute Genome Sequencing Center for Infectious Disease"/>
            <person name="Wu L."/>
            <person name="Ma J."/>
        </authorList>
    </citation>
    <scope>NUCLEOTIDE SEQUENCE [LARGE SCALE GENOMIC DNA]</scope>
    <source>
        <strain evidence="7">JCM 17939</strain>
    </source>
</reference>
<dbReference type="RefSeq" id="WP_345428211.1">
    <property type="nucleotide sequence ID" value="NZ_BAABHK010000001.1"/>
</dbReference>
<feature type="domain" description="Signal transduction histidine kinase subgroup 3 dimerisation and phosphoacceptor" evidence="5">
    <location>
        <begin position="530"/>
        <end position="590"/>
    </location>
</feature>
<dbReference type="InterPro" id="IPR011712">
    <property type="entry name" value="Sig_transdc_His_kin_sub3_dim/P"/>
</dbReference>
<feature type="transmembrane region" description="Helical" evidence="4">
    <location>
        <begin position="78"/>
        <end position="102"/>
    </location>
</feature>
<dbReference type="CDD" id="cd16917">
    <property type="entry name" value="HATPase_UhpB-NarQ-NarX-like"/>
    <property type="match status" value="1"/>
</dbReference>
<keyword evidence="4" id="KW-0472">Membrane</keyword>
<keyword evidence="4" id="KW-0812">Transmembrane</keyword>
<evidence type="ECO:0000259" key="5">
    <source>
        <dbReference type="Pfam" id="PF07730"/>
    </source>
</evidence>
<dbReference type="Gene3D" id="3.30.565.10">
    <property type="entry name" value="Histidine kinase-like ATPase, C-terminal domain"/>
    <property type="match status" value="2"/>
</dbReference>
<evidence type="ECO:0000313" key="6">
    <source>
        <dbReference type="EMBL" id="GAA4619811.1"/>
    </source>
</evidence>
<organism evidence="6 7">
    <name type="scientific">Actinoallomurus vinaceus</name>
    <dbReference type="NCBI Taxonomy" id="1080074"/>
    <lineage>
        <taxon>Bacteria</taxon>
        <taxon>Bacillati</taxon>
        <taxon>Actinomycetota</taxon>
        <taxon>Actinomycetes</taxon>
        <taxon>Streptosporangiales</taxon>
        <taxon>Thermomonosporaceae</taxon>
        <taxon>Actinoallomurus</taxon>
    </lineage>
</organism>
<evidence type="ECO:0000256" key="4">
    <source>
        <dbReference type="SAM" id="Phobius"/>
    </source>
</evidence>
<comment type="caution">
    <text evidence="6">The sequence shown here is derived from an EMBL/GenBank/DDBJ whole genome shotgun (WGS) entry which is preliminary data.</text>
</comment>
<feature type="transmembrane region" description="Helical" evidence="4">
    <location>
        <begin position="488"/>
        <end position="506"/>
    </location>
</feature>
<proteinExistence type="predicted"/>
<accession>A0ABP8U2W7</accession>
<keyword evidence="3" id="KW-0902">Two-component regulatory system</keyword>
<keyword evidence="7" id="KW-1185">Reference proteome</keyword>
<dbReference type="InterPro" id="IPR050482">
    <property type="entry name" value="Sensor_HK_TwoCompSys"/>
</dbReference>
<evidence type="ECO:0000256" key="3">
    <source>
        <dbReference type="ARBA" id="ARBA00023012"/>
    </source>
</evidence>
<dbReference type="Pfam" id="PF07730">
    <property type="entry name" value="HisKA_3"/>
    <property type="match status" value="1"/>
</dbReference>
<feature type="transmembrane region" description="Helical" evidence="4">
    <location>
        <begin position="135"/>
        <end position="154"/>
    </location>
</feature>
<keyword evidence="2 6" id="KW-0418">Kinase</keyword>
<keyword evidence="1" id="KW-0808">Transferase</keyword>
<dbReference type="PANTHER" id="PTHR24421">
    <property type="entry name" value="NITRATE/NITRITE SENSOR PROTEIN NARX-RELATED"/>
    <property type="match status" value="1"/>
</dbReference>
<feature type="transmembrane region" description="Helical" evidence="4">
    <location>
        <begin position="464"/>
        <end position="482"/>
    </location>
</feature>
<feature type="transmembrane region" description="Helical" evidence="4">
    <location>
        <begin position="434"/>
        <end position="457"/>
    </location>
</feature>
<dbReference type="Proteomes" id="UP001501442">
    <property type="component" value="Unassembled WGS sequence"/>
</dbReference>
<feature type="transmembrane region" description="Helical" evidence="4">
    <location>
        <begin position="108"/>
        <end position="128"/>
    </location>
</feature>
<protein>
    <submittedName>
        <fullName evidence="6">Histidine kinase</fullName>
    </submittedName>
</protein>
<dbReference type="EMBL" id="BAABHK010000001">
    <property type="protein sequence ID" value="GAA4619811.1"/>
    <property type="molecule type" value="Genomic_DNA"/>
</dbReference>
<dbReference type="SUPFAM" id="SSF55874">
    <property type="entry name" value="ATPase domain of HSP90 chaperone/DNA topoisomerase II/histidine kinase"/>
    <property type="match status" value="1"/>
</dbReference>
<evidence type="ECO:0000256" key="2">
    <source>
        <dbReference type="ARBA" id="ARBA00022777"/>
    </source>
</evidence>
<feature type="transmembrane region" description="Helical" evidence="4">
    <location>
        <begin position="366"/>
        <end position="387"/>
    </location>
</feature>
<name>A0ABP8U2W7_9ACTN</name>